<dbReference type="AlphaFoldDB" id="A0A2D4NAI6"/>
<organism evidence="2">
    <name type="scientific">Micrurus spixii</name>
    <name type="common">Amazon coral snake</name>
    <dbReference type="NCBI Taxonomy" id="129469"/>
    <lineage>
        <taxon>Eukaryota</taxon>
        <taxon>Metazoa</taxon>
        <taxon>Chordata</taxon>
        <taxon>Craniata</taxon>
        <taxon>Vertebrata</taxon>
        <taxon>Euteleostomi</taxon>
        <taxon>Lepidosauria</taxon>
        <taxon>Squamata</taxon>
        <taxon>Bifurcata</taxon>
        <taxon>Unidentata</taxon>
        <taxon>Episquamata</taxon>
        <taxon>Toxicofera</taxon>
        <taxon>Serpentes</taxon>
        <taxon>Colubroidea</taxon>
        <taxon>Elapidae</taxon>
        <taxon>Elapinae</taxon>
        <taxon>Micrurus</taxon>
    </lineage>
</organism>
<evidence type="ECO:0000313" key="2">
    <source>
        <dbReference type="EMBL" id="LAB42308.1"/>
    </source>
</evidence>
<accession>A0A2D4NAI6</accession>
<feature type="chain" id="PRO_5013716541" evidence="1">
    <location>
        <begin position="17"/>
        <end position="136"/>
    </location>
</feature>
<sequence>MMNCLVLTTLILPIWSGRKGIMQTPLTKEFWLVGSRRRAFSAIDTIPWNILSLEVRLASILLTFWNSVKTWFSQLVGDPRVMNSHRGGWFLLEALSDFPYCFYGLFYYTSPRGTDTVRWVVYKLGQLINKYVSVVL</sequence>
<feature type="signal peptide" evidence="1">
    <location>
        <begin position="1"/>
        <end position="16"/>
    </location>
</feature>
<name>A0A2D4NAI6_9SAUR</name>
<reference evidence="2" key="1">
    <citation type="submission" date="2017-07" db="EMBL/GenBank/DDBJ databases">
        <authorList>
            <person name="Mikheyev A."/>
            <person name="Grau M."/>
        </authorList>
    </citation>
    <scope>NUCLEOTIDE SEQUENCE</scope>
    <source>
        <tissue evidence="2">Venom_gland</tissue>
    </source>
</reference>
<reference evidence="2" key="2">
    <citation type="submission" date="2017-11" db="EMBL/GenBank/DDBJ databases">
        <title>Coralsnake Venomics: Analyses of Venom Gland Transcriptomes and Proteomes of Six Brazilian Taxa.</title>
        <authorList>
            <person name="Aird S.D."/>
            <person name="Jorge da Silva N."/>
            <person name="Qiu L."/>
            <person name="Villar-Briones A."/>
            <person name="Aparecida-Saddi V."/>
            <person name="Campos-Telles M.P."/>
            <person name="Grau M."/>
            <person name="Mikheyev A.S."/>
        </authorList>
    </citation>
    <scope>NUCLEOTIDE SEQUENCE</scope>
    <source>
        <tissue evidence="2">Venom_gland</tissue>
    </source>
</reference>
<evidence type="ECO:0000256" key="1">
    <source>
        <dbReference type="SAM" id="SignalP"/>
    </source>
</evidence>
<protein>
    <submittedName>
        <fullName evidence="2">Uncharacterized protein</fullName>
    </submittedName>
</protein>
<proteinExistence type="predicted"/>
<keyword evidence="1" id="KW-0732">Signal</keyword>
<dbReference type="EMBL" id="IACM01156716">
    <property type="protein sequence ID" value="LAB42308.1"/>
    <property type="molecule type" value="Transcribed_RNA"/>
</dbReference>